<dbReference type="Proteomes" id="UP000241960">
    <property type="component" value="Unassembled WGS sequence"/>
</dbReference>
<sequence>MDLIIKHTKELTNHELLHILKVRVKVFVVEQNCAYQEVDGADFNAIHVMLKDGNDIVAYTRIIDHESYVSFGRVLVTQNYRKKHYGREIVQKTLDVIKAQYKQTLIKISGQAHLKSFYSSFGFICISEVYLEDNIPHIDMTLEVK</sequence>
<feature type="domain" description="N-acetyltransferase" evidence="1">
    <location>
        <begin position="6"/>
        <end position="145"/>
    </location>
</feature>
<dbReference type="AlphaFoldDB" id="A0A9Q6HLZ5"/>
<organism evidence="2 3">
    <name type="scientific">Staphylococcus succinus</name>
    <dbReference type="NCBI Taxonomy" id="61015"/>
    <lineage>
        <taxon>Bacteria</taxon>
        <taxon>Bacillati</taxon>
        <taxon>Bacillota</taxon>
        <taxon>Bacilli</taxon>
        <taxon>Bacillales</taxon>
        <taxon>Staphylococcaceae</taxon>
        <taxon>Staphylococcus</taxon>
    </lineage>
</organism>
<dbReference type="EMBL" id="PZFQ01000063">
    <property type="protein sequence ID" value="PTI73747.1"/>
    <property type="molecule type" value="Genomic_DNA"/>
</dbReference>
<comment type="caution">
    <text evidence="2">The sequence shown here is derived from an EMBL/GenBank/DDBJ whole genome shotgun (WGS) entry which is preliminary data.</text>
</comment>
<evidence type="ECO:0000313" key="3">
    <source>
        <dbReference type="Proteomes" id="UP000241960"/>
    </source>
</evidence>
<protein>
    <submittedName>
        <fullName evidence="2">GNAT family N-acetyltransferase</fullName>
    </submittedName>
</protein>
<dbReference type="GO" id="GO:0016747">
    <property type="term" value="F:acyltransferase activity, transferring groups other than amino-acyl groups"/>
    <property type="evidence" value="ECO:0007669"/>
    <property type="project" value="InterPro"/>
</dbReference>
<dbReference type="SUPFAM" id="SSF55729">
    <property type="entry name" value="Acyl-CoA N-acyltransferases (Nat)"/>
    <property type="match status" value="1"/>
</dbReference>
<dbReference type="PROSITE" id="PS51186">
    <property type="entry name" value="GNAT"/>
    <property type="match status" value="1"/>
</dbReference>
<evidence type="ECO:0000313" key="2">
    <source>
        <dbReference type="EMBL" id="PTI73747.1"/>
    </source>
</evidence>
<dbReference type="Pfam" id="PF13673">
    <property type="entry name" value="Acetyltransf_10"/>
    <property type="match status" value="1"/>
</dbReference>
<dbReference type="InterPro" id="IPR000182">
    <property type="entry name" value="GNAT_dom"/>
</dbReference>
<proteinExistence type="predicted"/>
<dbReference type="Gene3D" id="3.40.630.30">
    <property type="match status" value="1"/>
</dbReference>
<evidence type="ECO:0000259" key="1">
    <source>
        <dbReference type="PROSITE" id="PS51186"/>
    </source>
</evidence>
<dbReference type="RefSeq" id="WP_073504821.1">
    <property type="nucleotide sequence ID" value="NZ_CP018199.1"/>
</dbReference>
<dbReference type="InterPro" id="IPR016181">
    <property type="entry name" value="Acyl_CoA_acyltransferase"/>
</dbReference>
<accession>A0A9Q6HLZ5</accession>
<name>A0A9Q6HLZ5_9STAP</name>
<reference evidence="2 3" key="1">
    <citation type="journal article" date="2016" name="Front. Microbiol.">
        <title>Comprehensive Phylogenetic Analysis of Bovine Non-aureus Staphylococci Species Based on Whole-Genome Sequencing.</title>
        <authorList>
            <person name="Naushad S."/>
            <person name="Barkema H.W."/>
            <person name="Luby C."/>
            <person name="Condas L.A."/>
            <person name="Nobrega D.B."/>
            <person name="Carson D.A."/>
            <person name="De Buck J."/>
        </authorList>
    </citation>
    <scope>NUCLEOTIDE SEQUENCE [LARGE SCALE GENOMIC DNA]</scope>
    <source>
        <strain evidence="2 3">SNUC 1231</strain>
    </source>
</reference>
<gene>
    <name evidence="2" type="ORF">BU058_12825</name>
</gene>